<comment type="caution">
    <text evidence="1">The sequence shown here is derived from an EMBL/GenBank/DDBJ whole genome shotgun (WGS) entry which is preliminary data.</text>
</comment>
<dbReference type="AlphaFoldDB" id="A0A392VD36"/>
<dbReference type="EMBL" id="LXQA011136248">
    <property type="protein sequence ID" value="MCI86288.1"/>
    <property type="molecule type" value="Genomic_DNA"/>
</dbReference>
<protein>
    <submittedName>
        <fullName evidence="1">Uncharacterized protein</fullName>
    </submittedName>
</protein>
<evidence type="ECO:0000313" key="1">
    <source>
        <dbReference type="EMBL" id="MCI86288.1"/>
    </source>
</evidence>
<accession>A0A392VD36</accession>
<evidence type="ECO:0000313" key="2">
    <source>
        <dbReference type="Proteomes" id="UP000265520"/>
    </source>
</evidence>
<sequence length="41" mass="4792">MLHSRLAPLRHEVERHAPGKAIGHLILWSTNWRHKSRNGDN</sequence>
<organism evidence="1 2">
    <name type="scientific">Trifolium medium</name>
    <dbReference type="NCBI Taxonomy" id="97028"/>
    <lineage>
        <taxon>Eukaryota</taxon>
        <taxon>Viridiplantae</taxon>
        <taxon>Streptophyta</taxon>
        <taxon>Embryophyta</taxon>
        <taxon>Tracheophyta</taxon>
        <taxon>Spermatophyta</taxon>
        <taxon>Magnoliopsida</taxon>
        <taxon>eudicotyledons</taxon>
        <taxon>Gunneridae</taxon>
        <taxon>Pentapetalae</taxon>
        <taxon>rosids</taxon>
        <taxon>fabids</taxon>
        <taxon>Fabales</taxon>
        <taxon>Fabaceae</taxon>
        <taxon>Papilionoideae</taxon>
        <taxon>50 kb inversion clade</taxon>
        <taxon>NPAAA clade</taxon>
        <taxon>Hologalegina</taxon>
        <taxon>IRL clade</taxon>
        <taxon>Trifolieae</taxon>
        <taxon>Trifolium</taxon>
    </lineage>
</organism>
<keyword evidence="2" id="KW-1185">Reference proteome</keyword>
<reference evidence="1 2" key="1">
    <citation type="journal article" date="2018" name="Front. Plant Sci.">
        <title>Red Clover (Trifolium pratense) and Zigzag Clover (T. medium) - A Picture of Genomic Similarities and Differences.</title>
        <authorList>
            <person name="Dluhosova J."/>
            <person name="Istvanek J."/>
            <person name="Nedelnik J."/>
            <person name="Repkova J."/>
        </authorList>
    </citation>
    <scope>NUCLEOTIDE SEQUENCE [LARGE SCALE GENOMIC DNA]</scope>
    <source>
        <strain evidence="2">cv. 10/8</strain>
        <tissue evidence="1">Leaf</tissue>
    </source>
</reference>
<proteinExistence type="predicted"/>
<feature type="non-terminal residue" evidence="1">
    <location>
        <position position="41"/>
    </location>
</feature>
<name>A0A392VD36_9FABA</name>
<dbReference type="Proteomes" id="UP000265520">
    <property type="component" value="Unassembled WGS sequence"/>
</dbReference>